<dbReference type="RefSeq" id="WP_379580239.1">
    <property type="nucleotide sequence ID" value="NZ_JBHUFV010000061.1"/>
</dbReference>
<dbReference type="SUPFAM" id="SSF56349">
    <property type="entry name" value="DNA breaking-rejoining enzymes"/>
    <property type="match status" value="1"/>
</dbReference>
<dbReference type="InterPro" id="IPR050090">
    <property type="entry name" value="Tyrosine_recombinase_XerCD"/>
</dbReference>
<reference evidence="4" key="1">
    <citation type="journal article" date="2019" name="Int. J. Syst. Evol. Microbiol.">
        <title>The Global Catalogue of Microorganisms (GCM) 10K type strain sequencing project: providing services to taxonomists for standard genome sequencing and annotation.</title>
        <authorList>
            <consortium name="The Broad Institute Genomics Platform"/>
            <consortium name="The Broad Institute Genome Sequencing Center for Infectious Disease"/>
            <person name="Wu L."/>
            <person name="Ma J."/>
        </authorList>
    </citation>
    <scope>NUCLEOTIDE SEQUENCE [LARGE SCALE GENOMIC DNA]</scope>
    <source>
        <strain evidence="4">ICMP 6774ER</strain>
    </source>
</reference>
<dbReference type="PANTHER" id="PTHR30349:SF64">
    <property type="entry name" value="PROPHAGE INTEGRASE INTD-RELATED"/>
    <property type="match status" value="1"/>
</dbReference>
<dbReference type="InterPro" id="IPR013762">
    <property type="entry name" value="Integrase-like_cat_sf"/>
</dbReference>
<sequence>MDRDHTATGGFTEAEAAAIVAAARTDQHIGPLCAAALAETMVALGARVTELCLTTVDDLGYREGNHTLTLRKMKGGKTRVRSLPPAARAAIETMLAARSHAKPDEPLFIDRDGRPLDRHMVYRFVRRAARNADVPSAAKITPHSFRHAWAAAARRAGADLEDRQHALGHADPRTTQGYDRASRSLASDPAYLVAAAIAKASSE</sequence>
<organism evidence="3 4">
    <name type="scientific">Nonomuraea mangrovi</name>
    <dbReference type="NCBI Taxonomy" id="2316207"/>
    <lineage>
        <taxon>Bacteria</taxon>
        <taxon>Bacillati</taxon>
        <taxon>Actinomycetota</taxon>
        <taxon>Actinomycetes</taxon>
        <taxon>Streptosporangiales</taxon>
        <taxon>Streptosporangiaceae</taxon>
        <taxon>Nonomuraea</taxon>
    </lineage>
</organism>
<feature type="domain" description="Tyr recombinase" evidence="2">
    <location>
        <begin position="6"/>
        <end position="192"/>
    </location>
</feature>
<name>A0ABW4T9E3_9ACTN</name>
<dbReference type="Pfam" id="PF00589">
    <property type="entry name" value="Phage_integrase"/>
    <property type="match status" value="1"/>
</dbReference>
<keyword evidence="1" id="KW-0233">DNA recombination</keyword>
<dbReference type="PROSITE" id="PS51898">
    <property type="entry name" value="TYR_RECOMBINASE"/>
    <property type="match status" value="1"/>
</dbReference>
<gene>
    <name evidence="3" type="ORF">ACFSKW_39580</name>
</gene>
<evidence type="ECO:0000313" key="3">
    <source>
        <dbReference type="EMBL" id="MFD1937587.1"/>
    </source>
</evidence>
<evidence type="ECO:0000259" key="2">
    <source>
        <dbReference type="PROSITE" id="PS51898"/>
    </source>
</evidence>
<dbReference type="InterPro" id="IPR002104">
    <property type="entry name" value="Integrase_catalytic"/>
</dbReference>
<evidence type="ECO:0000313" key="4">
    <source>
        <dbReference type="Proteomes" id="UP001597368"/>
    </source>
</evidence>
<protein>
    <submittedName>
        <fullName evidence="3">Tyrosine-type recombinase/integrase</fullName>
    </submittedName>
</protein>
<comment type="caution">
    <text evidence="3">The sequence shown here is derived from an EMBL/GenBank/DDBJ whole genome shotgun (WGS) entry which is preliminary data.</text>
</comment>
<accession>A0ABW4T9E3</accession>
<keyword evidence="4" id="KW-1185">Reference proteome</keyword>
<dbReference type="Proteomes" id="UP001597368">
    <property type="component" value="Unassembled WGS sequence"/>
</dbReference>
<dbReference type="EMBL" id="JBHUFV010000061">
    <property type="protein sequence ID" value="MFD1937587.1"/>
    <property type="molecule type" value="Genomic_DNA"/>
</dbReference>
<dbReference type="Gene3D" id="1.10.443.10">
    <property type="entry name" value="Intergrase catalytic core"/>
    <property type="match status" value="1"/>
</dbReference>
<dbReference type="InterPro" id="IPR011010">
    <property type="entry name" value="DNA_brk_join_enz"/>
</dbReference>
<evidence type="ECO:0000256" key="1">
    <source>
        <dbReference type="ARBA" id="ARBA00023172"/>
    </source>
</evidence>
<proteinExistence type="predicted"/>
<dbReference type="PANTHER" id="PTHR30349">
    <property type="entry name" value="PHAGE INTEGRASE-RELATED"/>
    <property type="match status" value="1"/>
</dbReference>